<dbReference type="GO" id="GO:0016491">
    <property type="term" value="F:oxidoreductase activity"/>
    <property type="evidence" value="ECO:0007669"/>
    <property type="project" value="UniProtKB-KW"/>
</dbReference>
<name>A0A379FHD3_PROMI</name>
<evidence type="ECO:0000313" key="2">
    <source>
        <dbReference type="Proteomes" id="UP000254191"/>
    </source>
</evidence>
<gene>
    <name evidence="1" type="primary">cydA_2</name>
    <name evidence="1" type="ORF">NCTC11938_01338</name>
</gene>
<protein>
    <submittedName>
        <fullName evidence="1">Cytochrome D ubiquinol oxidase subunit I</fullName>
        <ecNumber evidence="1">1.10.3.-</ecNumber>
    </submittedName>
</protein>
<organism evidence="1 2">
    <name type="scientific">Proteus mirabilis</name>
    <dbReference type="NCBI Taxonomy" id="584"/>
    <lineage>
        <taxon>Bacteria</taxon>
        <taxon>Pseudomonadati</taxon>
        <taxon>Pseudomonadota</taxon>
        <taxon>Gammaproteobacteria</taxon>
        <taxon>Enterobacterales</taxon>
        <taxon>Morganellaceae</taxon>
        <taxon>Proteus</taxon>
    </lineage>
</organism>
<reference evidence="1 2" key="1">
    <citation type="submission" date="2018-06" db="EMBL/GenBank/DDBJ databases">
        <authorList>
            <consortium name="Pathogen Informatics"/>
            <person name="Doyle S."/>
        </authorList>
    </citation>
    <scope>NUCLEOTIDE SEQUENCE [LARGE SCALE GENOMIC DNA]</scope>
    <source>
        <strain evidence="1 2">NCTC11938</strain>
    </source>
</reference>
<accession>A0A379FHD3</accession>
<sequence>MSQHEVRIRNGMKAYDLLTELRSGNTDLPYELHLMSLKKT</sequence>
<dbReference type="EC" id="1.10.3.-" evidence="1"/>
<keyword evidence="1" id="KW-0560">Oxidoreductase</keyword>
<proteinExistence type="predicted"/>
<dbReference type="EMBL" id="UGTS01000004">
    <property type="protein sequence ID" value="SUC19563.1"/>
    <property type="molecule type" value="Genomic_DNA"/>
</dbReference>
<dbReference type="AlphaFoldDB" id="A0A379FHD3"/>
<dbReference type="Proteomes" id="UP000254191">
    <property type="component" value="Unassembled WGS sequence"/>
</dbReference>
<evidence type="ECO:0000313" key="1">
    <source>
        <dbReference type="EMBL" id="SUC19563.1"/>
    </source>
</evidence>